<dbReference type="InterPro" id="IPR050738">
    <property type="entry name" value="Sulfatase"/>
</dbReference>
<comment type="similarity">
    <text evidence="1">Belongs to the sulfatase family.</text>
</comment>
<dbReference type="AlphaFoldDB" id="A0A7C4QSS6"/>
<dbReference type="PANTHER" id="PTHR42693:SF33">
    <property type="entry name" value="ARYLSULFATASE"/>
    <property type="match status" value="1"/>
</dbReference>
<evidence type="ECO:0000259" key="3">
    <source>
        <dbReference type="Pfam" id="PF00884"/>
    </source>
</evidence>
<keyword evidence="2" id="KW-1133">Transmembrane helix</keyword>
<feature type="transmembrane region" description="Helical" evidence="2">
    <location>
        <begin position="176"/>
        <end position="196"/>
    </location>
</feature>
<organism evidence="4">
    <name type="scientific">Schlesneria paludicola</name>
    <dbReference type="NCBI Taxonomy" id="360056"/>
    <lineage>
        <taxon>Bacteria</taxon>
        <taxon>Pseudomonadati</taxon>
        <taxon>Planctomycetota</taxon>
        <taxon>Planctomycetia</taxon>
        <taxon>Planctomycetales</taxon>
        <taxon>Planctomycetaceae</taxon>
        <taxon>Schlesneria</taxon>
    </lineage>
</organism>
<feature type="domain" description="Sulfatase N-terminal" evidence="3">
    <location>
        <begin position="394"/>
        <end position="555"/>
    </location>
</feature>
<name>A0A7C4QSS6_9PLAN</name>
<feature type="transmembrane region" description="Helical" evidence="2">
    <location>
        <begin position="84"/>
        <end position="105"/>
    </location>
</feature>
<gene>
    <name evidence="4" type="ORF">ENS64_12530</name>
</gene>
<comment type="caution">
    <text evidence="4">The sequence shown here is derived from an EMBL/GenBank/DDBJ whole genome shotgun (WGS) entry which is preliminary data.</text>
</comment>
<feature type="transmembrane region" description="Helical" evidence="2">
    <location>
        <begin position="117"/>
        <end position="134"/>
    </location>
</feature>
<dbReference type="InterPro" id="IPR017850">
    <property type="entry name" value="Alkaline_phosphatase_core_sf"/>
</dbReference>
<keyword evidence="2" id="KW-0812">Transmembrane</keyword>
<dbReference type="Gene3D" id="3.40.720.10">
    <property type="entry name" value="Alkaline Phosphatase, subunit A"/>
    <property type="match status" value="1"/>
</dbReference>
<reference evidence="4" key="1">
    <citation type="journal article" date="2020" name="mSystems">
        <title>Genome- and Community-Level Interaction Insights into Carbon Utilization and Element Cycling Functions of Hydrothermarchaeota in Hydrothermal Sediment.</title>
        <authorList>
            <person name="Zhou Z."/>
            <person name="Liu Y."/>
            <person name="Xu W."/>
            <person name="Pan J."/>
            <person name="Luo Z.H."/>
            <person name="Li M."/>
        </authorList>
    </citation>
    <scope>NUCLEOTIDE SEQUENCE [LARGE SCALE GENOMIC DNA]</scope>
    <source>
        <strain evidence="4">SpSt-508</strain>
    </source>
</reference>
<keyword evidence="2" id="KW-0472">Membrane</keyword>
<protein>
    <recommendedName>
        <fullName evidence="3">Sulfatase N-terminal domain-containing protein</fullName>
    </recommendedName>
</protein>
<dbReference type="PANTHER" id="PTHR42693">
    <property type="entry name" value="ARYLSULFATASE FAMILY MEMBER"/>
    <property type="match status" value="1"/>
</dbReference>
<sequence length="741" mass="82966">MSWNGSACRPARVFCCMPWPRSDRVELASVLPSRAAPPDWTVGCRRWLQVLGLYAVGVMQPLLDAIVRNDAFRDAAQLGWPEWLVLWLGLGVVIPAAAMGLDALLRRLAGRIGGTGRNLLLHFLAFLAFLSVLRPFLTIPLLRNNYIVWLVSLIAASGLTALFAWFYGRSRWLGEWLALAGLGVIVFPAMFLLQLAHPWSSTALEQPVHVGRPVPVVMVVFDEFTGVSLMTEHQEIDARRFPQLARLAAATTWYRNATSVHPRTHLAVPAMLTGRYPQRDQLPDLALYPDNLLALIAHSQAYEMFVLEPLTRLCPEKEVAPRPVISFRERLHKLFHAAVAIYPRLILPQDLPLDLPVVPAEWFGRGPFVAFDTQQVVGRFTYGWNFDRNVQLSHFLTGLRRSERPRFCFLHVALPHYPWCYLASGEQYEIDPGSASMPPATVGDLGEDWTQDAPAVLRCEHRYLQQVGYVDRFLGQLQDRLRESGLWDECLLIVAADHGVSFRPGHSRRIPDSENLADLMSVPLFVKLPGQSSGGVDDRNVETIDIAPTIADVLQISPAGPFDGESLLQPGRRLRKTFYWENLNGQATVAEPHFPQKIAAINRHRQFFGDLPLDAVPPAAVSRPDWLGRPIREFRRAAEGADLPSVEYYRPVTEPPSHTLVPRLLAGWLHAADLAPFTRELVVAIDGRIVDVCPMHHSGFGSYGFSLLLPEDVSAAAGHTVELFLIRRDDETLQPLEGWQP</sequence>
<dbReference type="SUPFAM" id="SSF53649">
    <property type="entry name" value="Alkaline phosphatase-like"/>
    <property type="match status" value="1"/>
</dbReference>
<feature type="transmembrane region" description="Helical" evidence="2">
    <location>
        <begin position="146"/>
        <end position="167"/>
    </location>
</feature>
<evidence type="ECO:0000256" key="2">
    <source>
        <dbReference type="SAM" id="Phobius"/>
    </source>
</evidence>
<dbReference type="GO" id="GO:0004065">
    <property type="term" value="F:arylsulfatase activity"/>
    <property type="evidence" value="ECO:0007669"/>
    <property type="project" value="TreeGrafter"/>
</dbReference>
<evidence type="ECO:0000256" key="1">
    <source>
        <dbReference type="ARBA" id="ARBA00008779"/>
    </source>
</evidence>
<dbReference type="Pfam" id="PF00884">
    <property type="entry name" value="Sulfatase"/>
    <property type="match status" value="1"/>
</dbReference>
<dbReference type="InterPro" id="IPR000917">
    <property type="entry name" value="Sulfatase_N"/>
</dbReference>
<evidence type="ECO:0000313" key="4">
    <source>
        <dbReference type="EMBL" id="HGT40069.1"/>
    </source>
</evidence>
<dbReference type="EMBL" id="DSVQ01000016">
    <property type="protein sequence ID" value="HGT40069.1"/>
    <property type="molecule type" value="Genomic_DNA"/>
</dbReference>
<proteinExistence type="inferred from homology"/>
<accession>A0A7C4QSS6</accession>